<evidence type="ECO:0000256" key="1">
    <source>
        <dbReference type="ARBA" id="ARBA00022679"/>
    </source>
</evidence>
<dbReference type="CDD" id="cd04301">
    <property type="entry name" value="NAT_SF"/>
    <property type="match status" value="1"/>
</dbReference>
<keyword evidence="2" id="KW-0012">Acyltransferase</keyword>
<proteinExistence type="predicted"/>
<reference evidence="4 5" key="1">
    <citation type="journal article" date="2016" name="Gut Pathog.">
        <title>Whole genome sequencing of "Faecalibaculum rodentium" ALO17, isolated from C57BL/6J laboratory mouse feces.</title>
        <authorList>
            <person name="Lim S."/>
            <person name="Chang D.H."/>
            <person name="Ahn S."/>
            <person name="Kim B.C."/>
        </authorList>
    </citation>
    <scope>NUCLEOTIDE SEQUENCE [LARGE SCALE GENOMIC DNA]</scope>
    <source>
        <strain evidence="4 5">Alo17</strain>
    </source>
</reference>
<dbReference type="Proteomes" id="UP000069771">
    <property type="component" value="Chromosome"/>
</dbReference>
<keyword evidence="5" id="KW-1185">Reference proteome</keyword>
<organism evidence="4 5">
    <name type="scientific">Faecalibaculum rodentium</name>
    <dbReference type="NCBI Taxonomy" id="1702221"/>
    <lineage>
        <taxon>Bacteria</taxon>
        <taxon>Bacillati</taxon>
        <taxon>Bacillota</taxon>
        <taxon>Erysipelotrichia</taxon>
        <taxon>Erysipelotrichales</taxon>
        <taxon>Erysipelotrichaceae</taxon>
        <taxon>Faecalibaculum</taxon>
    </lineage>
</organism>
<dbReference type="PANTHER" id="PTHR43877">
    <property type="entry name" value="AMINOALKYLPHOSPHONATE N-ACETYLTRANSFERASE-RELATED-RELATED"/>
    <property type="match status" value="1"/>
</dbReference>
<dbReference type="InterPro" id="IPR016181">
    <property type="entry name" value="Acyl_CoA_acyltransferase"/>
</dbReference>
<name>A0A140DSR4_9FIRM</name>
<dbReference type="InterPro" id="IPR050832">
    <property type="entry name" value="Bact_Acetyltransf"/>
</dbReference>
<dbReference type="PROSITE" id="PS51186">
    <property type="entry name" value="GNAT"/>
    <property type="match status" value="1"/>
</dbReference>
<dbReference type="EMBL" id="CP011391">
    <property type="protein sequence ID" value="AMK53691.1"/>
    <property type="molecule type" value="Genomic_DNA"/>
</dbReference>
<dbReference type="Pfam" id="PF00583">
    <property type="entry name" value="Acetyltransf_1"/>
    <property type="match status" value="1"/>
</dbReference>
<dbReference type="GO" id="GO:0016747">
    <property type="term" value="F:acyltransferase activity, transferring groups other than amino-acyl groups"/>
    <property type="evidence" value="ECO:0007669"/>
    <property type="project" value="InterPro"/>
</dbReference>
<dbReference type="STRING" id="1702221.AALO17_05570"/>
<evidence type="ECO:0000313" key="5">
    <source>
        <dbReference type="Proteomes" id="UP000069771"/>
    </source>
</evidence>
<protein>
    <recommendedName>
        <fullName evidence="3">N-acetyltransferase domain-containing protein</fullName>
    </recommendedName>
</protein>
<evidence type="ECO:0000313" key="4">
    <source>
        <dbReference type="EMBL" id="AMK53691.1"/>
    </source>
</evidence>
<dbReference type="KEGG" id="fro:AALO17_05570"/>
<feature type="domain" description="N-acetyltransferase" evidence="3">
    <location>
        <begin position="3"/>
        <end position="172"/>
    </location>
</feature>
<dbReference type="Gene3D" id="3.40.630.30">
    <property type="match status" value="1"/>
</dbReference>
<dbReference type="AlphaFoldDB" id="A0A140DSR4"/>
<evidence type="ECO:0000256" key="2">
    <source>
        <dbReference type="ARBA" id="ARBA00023315"/>
    </source>
</evidence>
<accession>A0A140DSR4</accession>
<dbReference type="SUPFAM" id="SSF55729">
    <property type="entry name" value="Acyl-CoA N-acyltransferases (Nat)"/>
    <property type="match status" value="1"/>
</dbReference>
<sequence length="189" mass="22231">MVMSFKKCTLEDANLLQEFSHQTFTDTFGADTRPEDMEIFLRERLSLERLQEQLANPDSDFYMLWDNDKPAGFVKLNRGPAQSEMQDPKSLEIERIYLSTDYQGQGIGQRLMDFVLDKARDQGMDYVWLGVWEDNVKALKFYERNGFLRIGEHIFTVGEDEQTDYLLRRNLRDDPSQQKHKHRLAEPGI</sequence>
<evidence type="ECO:0000259" key="3">
    <source>
        <dbReference type="PROSITE" id="PS51186"/>
    </source>
</evidence>
<keyword evidence="1" id="KW-0808">Transferase</keyword>
<dbReference type="InterPro" id="IPR000182">
    <property type="entry name" value="GNAT_dom"/>
</dbReference>
<gene>
    <name evidence="4" type="ORF">AALO17_05570</name>
</gene>